<evidence type="ECO:0000256" key="6">
    <source>
        <dbReference type="ARBA" id="ARBA00022842"/>
    </source>
</evidence>
<comment type="catalytic activity">
    <reaction evidence="8">
        <text>Ni-sirohydrochlorin + 2 L-glutamine + 2 ATP + 2 H2O = Ni-sirohydrochlorin a,c-diamide + 2 L-glutamate + 2 ADP + 2 phosphate + 2 H(+)</text>
        <dbReference type="Rhea" id="RHEA:52896"/>
        <dbReference type="ChEBI" id="CHEBI:15377"/>
        <dbReference type="ChEBI" id="CHEBI:15378"/>
        <dbReference type="ChEBI" id="CHEBI:29985"/>
        <dbReference type="ChEBI" id="CHEBI:30616"/>
        <dbReference type="ChEBI" id="CHEBI:43474"/>
        <dbReference type="ChEBI" id="CHEBI:58359"/>
        <dbReference type="ChEBI" id="CHEBI:136841"/>
        <dbReference type="ChEBI" id="CHEBI:136887"/>
        <dbReference type="ChEBI" id="CHEBI:456216"/>
        <dbReference type="EC" id="6.3.5.12"/>
    </reaction>
</comment>
<evidence type="ECO:0000256" key="7">
    <source>
        <dbReference type="ARBA" id="ARBA00022962"/>
    </source>
</evidence>
<dbReference type="InterPro" id="IPR029062">
    <property type="entry name" value="Class_I_gatase-like"/>
</dbReference>
<dbReference type="NCBIfam" id="NF033195">
    <property type="entry name" value="F430_CfbB"/>
    <property type="match status" value="1"/>
</dbReference>
<dbReference type="HAMAP" id="MF_00027">
    <property type="entry name" value="CobB_CbiA"/>
    <property type="match status" value="1"/>
</dbReference>
<comment type="cofactor">
    <cofactor evidence="1 8">
        <name>Mg(2+)</name>
        <dbReference type="ChEBI" id="CHEBI:18420"/>
    </cofactor>
</comment>
<organism evidence="11 12">
    <name type="scientific">Methanoculleus nereidis</name>
    <dbReference type="NCBI Taxonomy" id="2735141"/>
    <lineage>
        <taxon>Archaea</taxon>
        <taxon>Methanobacteriati</taxon>
        <taxon>Methanobacteriota</taxon>
        <taxon>Stenosarchaea group</taxon>
        <taxon>Methanomicrobia</taxon>
        <taxon>Methanomicrobiales</taxon>
        <taxon>Methanomicrobiaceae</taxon>
        <taxon>Methanoculleus</taxon>
    </lineage>
</organism>
<dbReference type="Pfam" id="PF07685">
    <property type="entry name" value="GATase_3"/>
    <property type="match status" value="1"/>
</dbReference>
<keyword evidence="6 8" id="KW-0460">Magnesium</keyword>
<keyword evidence="4 8" id="KW-0547">Nucleotide-binding</keyword>
<evidence type="ECO:0000259" key="10">
    <source>
        <dbReference type="Pfam" id="PF07685"/>
    </source>
</evidence>
<comment type="caution">
    <text evidence="11">The sequence shown here is derived from an EMBL/GenBank/DDBJ whole genome shotgun (WGS) entry which is preliminary data.</text>
</comment>
<sequence length="454" mass="48455">MKSFLVAGDRSGSGKTSITLALSALLSATRTVQTFKVGMDYIDPSYLAGVTGRPCRNLDGYVMSPGEVRAVYAHGCRGADVAVVEGVRGLFEGAEALTDLGSTAAIAKQLDLPVVLVINARSITRSAAAIVKGFLAFDPDVDIRGVILNNVTGTRHQEKAVRAIEHYCGIPVVGVIPRTAEMELAMRHLGLVPYREGQEHGEFLARIDLVKKKIADHVDADALLSLARESEHPAEEGSVYAAADPDVRIGVALDEAFNFYYADLFDVLASCGAEVVPFSPTHGRLPEADGYILGGGYPELFGAELEANTAMREALREVSRNGTPIYAECGGLIYLTDRMVLAPGFAGPGEATYDLAGIFAGETRMPGRRMLGYVVGTSAPGSPMGEAAFKGHEFHYSSVRLAPETRFAYRLSRGSGIRDGLDGAVRDRTIGSYTHLHPVASRGMLAHFVDCCRG</sequence>
<comment type="pathway">
    <text evidence="8">Cofactor biosynthesis; adenosylcobalamin biosynthesis; cob(II)yrinate a,c-diamide from sirohydrochlorin (anaerobic route): step 10/10.</text>
</comment>
<feature type="domain" description="CobB/CobQ-like glutamine amidotransferase" evidence="10">
    <location>
        <begin position="248"/>
        <end position="437"/>
    </location>
</feature>
<comment type="catalytic activity">
    <reaction evidence="8">
        <text>cob(II)yrinate + 2 L-glutamine + 2 ATP + 2 H2O = cob(II)yrinate a,c diamide + 2 L-glutamate + 2 ADP + 2 phosphate + 2 H(+)</text>
        <dbReference type="Rhea" id="RHEA:26289"/>
        <dbReference type="ChEBI" id="CHEBI:15377"/>
        <dbReference type="ChEBI" id="CHEBI:15378"/>
        <dbReference type="ChEBI" id="CHEBI:29985"/>
        <dbReference type="ChEBI" id="CHEBI:30616"/>
        <dbReference type="ChEBI" id="CHEBI:43474"/>
        <dbReference type="ChEBI" id="CHEBI:58359"/>
        <dbReference type="ChEBI" id="CHEBI:58537"/>
        <dbReference type="ChEBI" id="CHEBI:58894"/>
        <dbReference type="ChEBI" id="CHEBI:456216"/>
        <dbReference type="EC" id="6.3.5.11"/>
    </reaction>
</comment>
<evidence type="ECO:0000256" key="1">
    <source>
        <dbReference type="ARBA" id="ARBA00001946"/>
    </source>
</evidence>
<evidence type="ECO:0000256" key="5">
    <source>
        <dbReference type="ARBA" id="ARBA00022840"/>
    </source>
</evidence>
<protein>
    <recommendedName>
        <fullName evidence="8">Cobyrinate a,c-diamide synthase</fullName>
        <ecNumber evidence="8">6.3.5.11</ecNumber>
    </recommendedName>
    <alternativeName>
        <fullName evidence="8">Cobyrinic acid a,c-diamide synthetase</fullName>
    </alternativeName>
    <alternativeName>
        <fullName evidence="8">Ni-sirohydrochlorin a,c-diamide synthase</fullName>
        <ecNumber evidence="8">6.3.5.12</ecNumber>
    </alternativeName>
    <alternativeName>
        <fullName evidence="8">Ni-sirohydrochlorin a,c-diamide synthetase</fullName>
    </alternativeName>
</protein>
<dbReference type="NCBIfam" id="NF002204">
    <property type="entry name" value="PRK01077.1"/>
    <property type="match status" value="1"/>
</dbReference>
<dbReference type="Gene3D" id="3.40.50.300">
    <property type="entry name" value="P-loop containing nucleotide triphosphate hydrolases"/>
    <property type="match status" value="1"/>
</dbReference>
<keyword evidence="12" id="KW-1185">Reference proteome</keyword>
<comment type="domain">
    <text evidence="8">Comprises of two domains. The C-terminal domain contains the binding site for glutamine and catalyzes the hydrolysis of this substrate to glutamate and ammonia. The N-terminal domain is anticipated to bind ATP, and cobyrinate or Ni-sirohydrochlorin, and catalyzes the ultimate synthesis of the diamide product. The ammonia produced via the glutaminase domain is probably translocated to the adjacent domain via a molecular tunnel, where it reacts with an activated intermediate.</text>
</comment>
<evidence type="ECO:0000256" key="3">
    <source>
        <dbReference type="ARBA" id="ARBA00022598"/>
    </source>
</evidence>
<keyword evidence="7 8" id="KW-0315">Glutamine amidotransferase</keyword>
<dbReference type="Gene3D" id="3.40.50.880">
    <property type="match status" value="1"/>
</dbReference>
<evidence type="ECO:0000256" key="4">
    <source>
        <dbReference type="ARBA" id="ARBA00022741"/>
    </source>
</evidence>
<keyword evidence="3 8" id="KW-0436">Ligase</keyword>
<dbReference type="InterPro" id="IPR027417">
    <property type="entry name" value="P-loop_NTPase"/>
</dbReference>
<dbReference type="PANTHER" id="PTHR43873">
    <property type="entry name" value="COBYRINATE A,C-DIAMIDE SYNTHASE"/>
    <property type="match status" value="1"/>
</dbReference>
<keyword evidence="2 8" id="KW-0169">Cobalamin biosynthesis</keyword>
<dbReference type="CDD" id="cd03130">
    <property type="entry name" value="GATase1_CobB"/>
    <property type="match status" value="1"/>
</dbReference>
<comment type="function">
    <text evidence="8">Catalyzes the ATP-dependent amidation of the two carboxylate groups at positions a and c of cobyrinate, using either L-glutamine or ammonia as the nitrogen source. Involved in the biosynthesis of the unique nickel-containing tetrapyrrole coenzyme F430, the prosthetic group of methyl-coenzyme M reductase (MCR), which plays a key role in methanogenesis and anaerobic methane oxidation. Catalyzes the ATP-dependent amidation of the two carboxylate groups at positions a and c of Ni-sirohydrochlorin, using L-glutamine or ammonia as the nitrogen source.</text>
</comment>
<proteinExistence type="inferred from homology"/>
<dbReference type="NCBIfam" id="TIGR00379">
    <property type="entry name" value="cobB"/>
    <property type="match status" value="1"/>
</dbReference>
<accession>A0ABU3Z3A6</accession>
<reference evidence="11 12" key="1">
    <citation type="submission" date="2020-05" db="EMBL/GenBank/DDBJ databases">
        <title>Isolation and characterization of methanoarchaea from a cold seep at offshore SW Taiwan.</title>
        <authorList>
            <person name="Chen Y.-W."/>
            <person name="Chen S.-C."/>
            <person name="Lai M.-C."/>
        </authorList>
    </citation>
    <scope>NUCLEOTIDE SEQUENCE [LARGE SCALE GENOMIC DNA]</scope>
    <source>
        <strain evidence="11 12">YWC-01</strain>
    </source>
</reference>
<dbReference type="InterPro" id="IPR011698">
    <property type="entry name" value="GATase_3"/>
</dbReference>
<dbReference type="SUPFAM" id="SSF52540">
    <property type="entry name" value="P-loop containing nucleoside triphosphate hydrolases"/>
    <property type="match status" value="1"/>
</dbReference>
<dbReference type="CDD" id="cd05388">
    <property type="entry name" value="CobB_N"/>
    <property type="match status" value="1"/>
</dbReference>
<comment type="similarity">
    <text evidence="8">Belongs to the CobB/CbiA family.</text>
</comment>
<evidence type="ECO:0000256" key="8">
    <source>
        <dbReference type="HAMAP-Rule" id="MF_00027"/>
    </source>
</evidence>
<keyword evidence="5 8" id="KW-0067">ATP-binding</keyword>
<gene>
    <name evidence="8 11" type="primary">cfbB</name>
    <name evidence="8" type="synonym">cbiA</name>
    <name evidence="11" type="ORF">HL657_08975</name>
</gene>
<dbReference type="EC" id="6.3.5.12" evidence="8"/>
<dbReference type="PANTHER" id="PTHR43873:SF1">
    <property type="entry name" value="COBYRINATE A,C-DIAMIDE SYNTHASE"/>
    <property type="match status" value="1"/>
</dbReference>
<evidence type="ECO:0000256" key="2">
    <source>
        <dbReference type="ARBA" id="ARBA00022573"/>
    </source>
</evidence>
<comment type="miscellaneous">
    <text evidence="8">The a and c carboxylates of cobyrinate and Ni-sirohydrochlorin are activated for nucleophilic attack via formation of a phosphorylated intermediate by ATP. CbiA catalyzes first the amidation of the c-carboxylate, and then that of the a-carboxylate.</text>
</comment>
<keyword evidence="8" id="KW-0484">Methanogenesis</keyword>
<evidence type="ECO:0000259" key="9">
    <source>
        <dbReference type="Pfam" id="PF01656"/>
    </source>
</evidence>
<dbReference type="RefSeq" id="WP_317296479.1">
    <property type="nucleotide sequence ID" value="NZ_JABFFQ010000006.1"/>
</dbReference>
<evidence type="ECO:0000313" key="12">
    <source>
        <dbReference type="Proteomes" id="UP001273768"/>
    </source>
</evidence>
<feature type="domain" description="CobQ/CobB/MinD/ParA nucleotide binding" evidence="9">
    <location>
        <begin position="5"/>
        <end position="189"/>
    </location>
</feature>
<dbReference type="Proteomes" id="UP001273768">
    <property type="component" value="Unassembled WGS sequence"/>
</dbReference>
<dbReference type="EC" id="6.3.5.11" evidence="8"/>
<dbReference type="EMBL" id="JABFFQ010000006">
    <property type="protein sequence ID" value="MDV4343293.1"/>
    <property type="molecule type" value="Genomic_DNA"/>
</dbReference>
<dbReference type="PROSITE" id="PS51274">
    <property type="entry name" value="GATASE_COBBQ"/>
    <property type="match status" value="1"/>
</dbReference>
<evidence type="ECO:0000313" key="11">
    <source>
        <dbReference type="EMBL" id="MDV4343293.1"/>
    </source>
</evidence>
<feature type="site" description="Increases nucleophilicity of active site Cys" evidence="8">
    <location>
        <position position="435"/>
    </location>
</feature>
<dbReference type="InterPro" id="IPR002586">
    <property type="entry name" value="CobQ/CobB/MinD/ParA_Nub-bd_dom"/>
</dbReference>
<dbReference type="Pfam" id="PF01656">
    <property type="entry name" value="CbiA"/>
    <property type="match status" value="1"/>
</dbReference>
<dbReference type="SUPFAM" id="SSF52317">
    <property type="entry name" value="Class I glutamine amidotransferase-like"/>
    <property type="match status" value="1"/>
</dbReference>
<dbReference type="InterPro" id="IPR004484">
    <property type="entry name" value="CbiA/CobB_synth"/>
</dbReference>
<name>A0ABU3Z3A6_9EURY</name>
<feature type="active site" description="Nucleophile" evidence="8">
    <location>
        <position position="329"/>
    </location>
</feature>